<gene>
    <name evidence="3" type="ORF">FCC1311_001582</name>
</gene>
<comment type="caution">
    <text evidence="3">The sequence shown here is derived from an EMBL/GenBank/DDBJ whole genome shotgun (WGS) entry which is preliminary data.</text>
</comment>
<protein>
    <recommendedName>
        <fullName evidence="5">NADH dehydrogenase [ubiquinone] 1 alpha subcomplex subunit 1</fullName>
    </recommendedName>
</protein>
<evidence type="ECO:0000256" key="2">
    <source>
        <dbReference type="SAM" id="Phobius"/>
    </source>
</evidence>
<keyword evidence="1" id="KW-0175">Coiled coil</keyword>
<evidence type="ECO:0008006" key="5">
    <source>
        <dbReference type="Google" id="ProtNLM"/>
    </source>
</evidence>
<dbReference type="Proteomes" id="UP000241890">
    <property type="component" value="Unassembled WGS sequence"/>
</dbReference>
<accession>A0A2R5G0W9</accession>
<dbReference type="InterPro" id="IPR017384">
    <property type="entry name" value="NADH_Ub_cplx-1_asu_su-1"/>
</dbReference>
<feature type="coiled-coil region" evidence="1">
    <location>
        <begin position="53"/>
        <end position="80"/>
    </location>
</feature>
<name>A0A2R5G0W9_9STRA</name>
<dbReference type="Pfam" id="PF15879">
    <property type="entry name" value="MWFE"/>
    <property type="match status" value="1"/>
</dbReference>
<keyword evidence="2" id="KW-0472">Membrane</keyword>
<keyword evidence="4" id="KW-1185">Reference proteome</keyword>
<keyword evidence="2" id="KW-0812">Transmembrane</keyword>
<organism evidence="3 4">
    <name type="scientific">Hondaea fermentalgiana</name>
    <dbReference type="NCBI Taxonomy" id="2315210"/>
    <lineage>
        <taxon>Eukaryota</taxon>
        <taxon>Sar</taxon>
        <taxon>Stramenopiles</taxon>
        <taxon>Bigyra</taxon>
        <taxon>Labyrinthulomycetes</taxon>
        <taxon>Thraustochytrida</taxon>
        <taxon>Thraustochytriidae</taxon>
        <taxon>Hondaea</taxon>
    </lineage>
</organism>
<dbReference type="AlphaFoldDB" id="A0A2R5G0W9"/>
<dbReference type="InParanoid" id="A0A2R5G0W9"/>
<evidence type="ECO:0000256" key="1">
    <source>
        <dbReference type="SAM" id="Coils"/>
    </source>
</evidence>
<keyword evidence="2" id="KW-1133">Transmembrane helix</keyword>
<dbReference type="EMBL" id="BEYU01000001">
    <property type="protein sequence ID" value="GBG23939.1"/>
    <property type="molecule type" value="Genomic_DNA"/>
</dbReference>
<proteinExistence type="predicted"/>
<reference evidence="3 4" key="1">
    <citation type="submission" date="2017-12" db="EMBL/GenBank/DDBJ databases">
        <title>Sequencing, de novo assembly and annotation of complete genome of a new Thraustochytrid species, strain FCC1311.</title>
        <authorList>
            <person name="Sedici K."/>
            <person name="Godart F."/>
            <person name="Aiese Cigliano R."/>
            <person name="Sanseverino W."/>
            <person name="Barakat M."/>
            <person name="Ortet P."/>
            <person name="Marechal E."/>
            <person name="Cagnac O."/>
            <person name="Amato A."/>
        </authorList>
    </citation>
    <scope>NUCLEOTIDE SEQUENCE [LARGE SCALE GENOMIC DNA]</scope>
</reference>
<evidence type="ECO:0000313" key="3">
    <source>
        <dbReference type="EMBL" id="GBG23939.1"/>
    </source>
</evidence>
<sequence>MSTHWANIPAIAVVVLGVAGIGSLQGGVTYLFHGDKPRPILRDNFDFMMEKRDERLEREAMDSKAKLEAMRRLAAETEQAK</sequence>
<feature type="transmembrane region" description="Helical" evidence="2">
    <location>
        <begin position="6"/>
        <end position="32"/>
    </location>
</feature>
<evidence type="ECO:0000313" key="4">
    <source>
        <dbReference type="Proteomes" id="UP000241890"/>
    </source>
</evidence>